<reference evidence="3" key="1">
    <citation type="journal article" date="2019" name="Int. J. Syst. Evol. Microbiol.">
        <title>The Global Catalogue of Microorganisms (GCM) 10K type strain sequencing project: providing services to taxonomists for standard genome sequencing and annotation.</title>
        <authorList>
            <consortium name="The Broad Institute Genomics Platform"/>
            <consortium name="The Broad Institute Genome Sequencing Center for Infectious Disease"/>
            <person name="Wu L."/>
            <person name="Ma J."/>
        </authorList>
    </citation>
    <scope>NUCLEOTIDE SEQUENCE [LARGE SCALE GENOMIC DNA]</scope>
    <source>
        <strain evidence="3">CCUG 58938</strain>
    </source>
</reference>
<keyword evidence="2" id="KW-0808">Transferase</keyword>
<feature type="transmembrane region" description="Helical" evidence="1">
    <location>
        <begin position="46"/>
        <end position="70"/>
    </location>
</feature>
<keyword evidence="3" id="KW-1185">Reference proteome</keyword>
<keyword evidence="1" id="KW-0472">Membrane</keyword>
<protein>
    <submittedName>
        <fullName evidence="2">Class I SAM-dependent methyltransferase</fullName>
        <ecNumber evidence="2">2.1.1.-</ecNumber>
    </submittedName>
</protein>
<evidence type="ECO:0000313" key="3">
    <source>
        <dbReference type="Proteomes" id="UP001597112"/>
    </source>
</evidence>
<feature type="transmembrane region" description="Helical" evidence="1">
    <location>
        <begin position="20"/>
        <end position="40"/>
    </location>
</feature>
<keyword evidence="1" id="KW-0812">Transmembrane</keyword>
<organism evidence="2 3">
    <name type="scientific">Ohtaekwangia kribbensis</name>
    <dbReference type="NCBI Taxonomy" id="688913"/>
    <lineage>
        <taxon>Bacteria</taxon>
        <taxon>Pseudomonadati</taxon>
        <taxon>Bacteroidota</taxon>
        <taxon>Cytophagia</taxon>
        <taxon>Cytophagales</taxon>
        <taxon>Fulvivirgaceae</taxon>
        <taxon>Ohtaekwangia</taxon>
    </lineage>
</organism>
<dbReference type="Proteomes" id="UP001597112">
    <property type="component" value="Unassembled WGS sequence"/>
</dbReference>
<accession>A0ABW3K3A7</accession>
<keyword evidence="2" id="KW-0489">Methyltransferase</keyword>
<dbReference type="InterPro" id="IPR029063">
    <property type="entry name" value="SAM-dependent_MTases_sf"/>
</dbReference>
<dbReference type="Gene3D" id="3.40.50.150">
    <property type="entry name" value="Vaccinia Virus protein VP39"/>
    <property type="match status" value="1"/>
</dbReference>
<dbReference type="EMBL" id="JBHTKA010000003">
    <property type="protein sequence ID" value="MFD1000059.1"/>
    <property type="molecule type" value="Genomic_DNA"/>
</dbReference>
<dbReference type="EC" id="2.1.1.-" evidence="2"/>
<proteinExistence type="predicted"/>
<evidence type="ECO:0000313" key="2">
    <source>
        <dbReference type="EMBL" id="MFD1000059.1"/>
    </source>
</evidence>
<gene>
    <name evidence="2" type="ORF">ACFQ21_12120</name>
</gene>
<comment type="caution">
    <text evidence="2">The sequence shown here is derived from an EMBL/GenBank/DDBJ whole genome shotgun (WGS) entry which is preliminary data.</text>
</comment>
<evidence type="ECO:0000256" key="1">
    <source>
        <dbReference type="SAM" id="Phobius"/>
    </source>
</evidence>
<sequence length="252" mass="28822">METVTRKPFQGVINIIRFNWHFYVIAFTLIGILAIVNLFLADSIQWVIPVVIAIAAASITLSLSVSYYIYDYSNIYSLDWLQSLNIAPGASLVNIHAGFDETSHLLAQRYPASTLQVFDFYDPQKHTEVSIERARKLYSPYPHTQKVDSNNIPLTTNPADYIFNIFAAHEIRNTAERVTFLKQLHSGIKPAGRIVIVEHLRDLPNFIAYNIGFFHFHSRAEWKRNFTEAGFALEQELSLTPFLALFILCKKP</sequence>
<dbReference type="GO" id="GO:0032259">
    <property type="term" value="P:methylation"/>
    <property type="evidence" value="ECO:0007669"/>
    <property type="project" value="UniProtKB-KW"/>
</dbReference>
<dbReference type="SUPFAM" id="SSF53335">
    <property type="entry name" value="S-adenosyl-L-methionine-dependent methyltransferases"/>
    <property type="match status" value="1"/>
</dbReference>
<dbReference type="RefSeq" id="WP_377579337.1">
    <property type="nucleotide sequence ID" value="NZ_JBHTKA010000003.1"/>
</dbReference>
<dbReference type="GO" id="GO:0008168">
    <property type="term" value="F:methyltransferase activity"/>
    <property type="evidence" value="ECO:0007669"/>
    <property type="project" value="UniProtKB-KW"/>
</dbReference>
<keyword evidence="1" id="KW-1133">Transmembrane helix</keyword>
<name>A0ABW3K3A7_9BACT</name>